<dbReference type="InterPro" id="IPR029021">
    <property type="entry name" value="Prot-tyrosine_phosphatase-like"/>
</dbReference>
<dbReference type="GO" id="GO:0033260">
    <property type="term" value="P:nuclear DNA replication"/>
    <property type="evidence" value="ECO:0007669"/>
    <property type="project" value="TreeGrafter"/>
</dbReference>
<feature type="region of interest" description="Disordered" evidence="3">
    <location>
        <begin position="591"/>
        <end position="618"/>
    </location>
</feature>
<dbReference type="STRING" id="857566.A0A1E3PPL9"/>
<feature type="domain" description="Tyrosine-protein phosphatase" evidence="4">
    <location>
        <begin position="646"/>
        <end position="812"/>
    </location>
</feature>
<keyword evidence="1" id="KW-0378">Hydrolase</keyword>
<keyword evidence="2" id="KW-0904">Protein phosphatase</keyword>
<feature type="compositionally biased region" description="Low complexity" evidence="3">
    <location>
        <begin position="591"/>
        <end position="617"/>
    </location>
</feature>
<evidence type="ECO:0000256" key="2">
    <source>
        <dbReference type="ARBA" id="ARBA00022912"/>
    </source>
</evidence>
<feature type="compositionally biased region" description="Acidic residues" evidence="3">
    <location>
        <begin position="150"/>
        <end position="163"/>
    </location>
</feature>
<dbReference type="Gene3D" id="3.90.190.10">
    <property type="entry name" value="Protein tyrosine phosphatase superfamily"/>
    <property type="match status" value="1"/>
</dbReference>
<evidence type="ECO:0000313" key="6">
    <source>
        <dbReference type="EMBL" id="ODQ67361.1"/>
    </source>
</evidence>
<gene>
    <name evidence="6" type="ORF">NADFUDRAFT_49796</name>
</gene>
<dbReference type="EMBL" id="KV454407">
    <property type="protein sequence ID" value="ODQ67361.1"/>
    <property type="molecule type" value="Genomic_DNA"/>
</dbReference>
<dbReference type="InterPro" id="IPR016130">
    <property type="entry name" value="Tyr_Pase_AS"/>
</dbReference>
<dbReference type="GO" id="GO:0008138">
    <property type="term" value="F:protein tyrosine/serine/threonine phosphatase activity"/>
    <property type="evidence" value="ECO:0007669"/>
    <property type="project" value="TreeGrafter"/>
</dbReference>
<feature type="region of interest" description="Disordered" evidence="3">
    <location>
        <begin position="548"/>
        <end position="573"/>
    </location>
</feature>
<feature type="region of interest" description="Disordered" evidence="3">
    <location>
        <begin position="137"/>
        <end position="163"/>
    </location>
</feature>
<sequence length="852" mass="98312">MSESTKTPERESIFMHKESDAADNGVPFHGHHEENIIEKDFVQYEQEFEELGKDGNICCISSRSLLAPHNASCKRDPLMTPPETEMHICTVNARKLSEMLKSHYSTPLPNTEEFFPWAHGLKKENYMQRAFFAKGNSLDRERSPNRSIDYDDNNDNNDNDDALEEEDLPFNETCYPKNFRGIVVVDINFGDCNFKYKIAGSININEVLQKEQTKDNSLVSFSGAKHYLPKFLDLDPPSRISIRNFYLQVSKMCRISDFIVYSSNPKTAFSEIEMFAKKISKAQDLYRSNIESDTILYRTYVIPSQEILDFISSPCNLDLPAITLSSYGTNAVYNPLEKMRITNDPQLKQDLINHEKNEMSKMSQATPISTGIWLGNSMDCEFYNGLKFRWRNIDDTSEDHIKSIHYLKTRNWITFMDCRSNFRTRNKNFSVTLPQLDQYIRQAGQYLKQQLDIRNGKTVFVEKEIIKLNSITIKLPSTEILIQYSPMNFMTRGWNSSQFNNFISGANFNNLNLSLNDLMSLPDNYTYNSQTEFDKDVLKYEANNSKGLSVNSQPHLHPNVLRSPSNSGISSSTPSNLLTTISHPICTTVSRSNSHSYSLSHTNSDTNSSSDMASNTSEHSRSYSNASLVPYDDSWFFNNPLFDGNFPSKILPYIYLGSLKHAENFKMLKNLGVKRIISVGERVSWVTNDVSRANWNDTLRLSHMDYEEYKTKIKYLRINDFSDDGIDLITPHISECLDFINQSFEQKEIVLVHCRVGVSRSAGIVICEVMNRYKMNLINAYLFVRVRRLNTIIQPNLKLFYELLRFEQELKLKAESECEENSNSKRTSFLRDVDWHIICREVTLLNKNYVVD</sequence>
<evidence type="ECO:0000256" key="3">
    <source>
        <dbReference type="SAM" id="MobiDB-lite"/>
    </source>
</evidence>
<evidence type="ECO:0000259" key="4">
    <source>
        <dbReference type="PROSITE" id="PS50054"/>
    </source>
</evidence>
<feature type="compositionally biased region" description="Low complexity" evidence="3">
    <location>
        <begin position="563"/>
        <end position="573"/>
    </location>
</feature>
<dbReference type="OrthoDB" id="273181at2759"/>
<dbReference type="InterPro" id="IPR020422">
    <property type="entry name" value="TYR_PHOSPHATASE_DUAL_dom"/>
</dbReference>
<dbReference type="PANTHER" id="PTHR47550:SF1">
    <property type="entry name" value="DUAL SPECIFICITY PROTEIN PHOSPHATASE PPS1"/>
    <property type="match status" value="1"/>
</dbReference>
<dbReference type="SUPFAM" id="SSF52799">
    <property type="entry name" value="(Phosphotyrosine protein) phosphatases II"/>
    <property type="match status" value="1"/>
</dbReference>
<name>A0A1E3PPL9_9ASCO</name>
<dbReference type="PROSITE" id="PS00383">
    <property type="entry name" value="TYR_PHOSPHATASE_1"/>
    <property type="match status" value="1"/>
</dbReference>
<accession>A0A1E3PPL9</accession>
<dbReference type="PANTHER" id="PTHR47550">
    <property type="entry name" value="DUAL SPECIFICITY PROTEIN PHOSPHATASE PPS1"/>
    <property type="match status" value="1"/>
</dbReference>
<dbReference type="SMART" id="SM00195">
    <property type="entry name" value="DSPc"/>
    <property type="match status" value="1"/>
</dbReference>
<reference evidence="6 7" key="1">
    <citation type="journal article" date="2016" name="Proc. Natl. Acad. Sci. U.S.A.">
        <title>Comparative genomics of biotechnologically important yeasts.</title>
        <authorList>
            <person name="Riley R."/>
            <person name="Haridas S."/>
            <person name="Wolfe K.H."/>
            <person name="Lopes M.R."/>
            <person name="Hittinger C.T."/>
            <person name="Goeker M."/>
            <person name="Salamov A.A."/>
            <person name="Wisecaver J.H."/>
            <person name="Long T.M."/>
            <person name="Calvey C.H."/>
            <person name="Aerts A.L."/>
            <person name="Barry K.W."/>
            <person name="Choi C."/>
            <person name="Clum A."/>
            <person name="Coughlan A.Y."/>
            <person name="Deshpande S."/>
            <person name="Douglass A.P."/>
            <person name="Hanson S.J."/>
            <person name="Klenk H.-P."/>
            <person name="LaButti K.M."/>
            <person name="Lapidus A."/>
            <person name="Lindquist E.A."/>
            <person name="Lipzen A.M."/>
            <person name="Meier-Kolthoff J.P."/>
            <person name="Ohm R.A."/>
            <person name="Otillar R.P."/>
            <person name="Pangilinan J.L."/>
            <person name="Peng Y."/>
            <person name="Rokas A."/>
            <person name="Rosa C.A."/>
            <person name="Scheuner C."/>
            <person name="Sibirny A.A."/>
            <person name="Slot J.C."/>
            <person name="Stielow J.B."/>
            <person name="Sun H."/>
            <person name="Kurtzman C.P."/>
            <person name="Blackwell M."/>
            <person name="Grigoriev I.V."/>
            <person name="Jeffries T.W."/>
        </authorList>
    </citation>
    <scope>NUCLEOTIDE SEQUENCE [LARGE SCALE GENOMIC DNA]</scope>
    <source>
        <strain evidence="6 7">DSM 6958</strain>
    </source>
</reference>
<dbReference type="GO" id="GO:0005634">
    <property type="term" value="C:nucleus"/>
    <property type="evidence" value="ECO:0007669"/>
    <property type="project" value="GOC"/>
</dbReference>
<dbReference type="InterPro" id="IPR053239">
    <property type="entry name" value="Dual_spec_PTase"/>
</dbReference>
<dbReference type="InterPro" id="IPR000387">
    <property type="entry name" value="Tyr_Pase_dom"/>
</dbReference>
<dbReference type="PROSITE" id="PS50056">
    <property type="entry name" value="TYR_PHOSPHATASE_2"/>
    <property type="match status" value="1"/>
</dbReference>
<proteinExistence type="predicted"/>
<protein>
    <submittedName>
        <fullName evidence="6">Uncharacterized protein</fullName>
    </submittedName>
</protein>
<evidence type="ECO:0000256" key="1">
    <source>
        <dbReference type="ARBA" id="ARBA00022801"/>
    </source>
</evidence>
<feature type="domain" description="Tyrosine specific protein phosphatases" evidence="5">
    <location>
        <begin position="734"/>
        <end position="799"/>
    </location>
</feature>
<keyword evidence="7" id="KW-1185">Reference proteome</keyword>
<dbReference type="Pfam" id="PF00782">
    <property type="entry name" value="DSPc"/>
    <property type="match status" value="1"/>
</dbReference>
<dbReference type="InterPro" id="IPR000340">
    <property type="entry name" value="Dual-sp_phosphatase_cat-dom"/>
</dbReference>
<organism evidence="6 7">
    <name type="scientific">Nadsonia fulvescens var. elongata DSM 6958</name>
    <dbReference type="NCBI Taxonomy" id="857566"/>
    <lineage>
        <taxon>Eukaryota</taxon>
        <taxon>Fungi</taxon>
        <taxon>Dikarya</taxon>
        <taxon>Ascomycota</taxon>
        <taxon>Saccharomycotina</taxon>
        <taxon>Dipodascomycetes</taxon>
        <taxon>Dipodascales</taxon>
        <taxon>Dipodascales incertae sedis</taxon>
        <taxon>Nadsonia</taxon>
    </lineage>
</organism>
<dbReference type="Proteomes" id="UP000095009">
    <property type="component" value="Unassembled WGS sequence"/>
</dbReference>
<dbReference type="AlphaFoldDB" id="A0A1E3PPL9"/>
<evidence type="ECO:0000313" key="7">
    <source>
        <dbReference type="Proteomes" id="UP000095009"/>
    </source>
</evidence>
<dbReference type="PROSITE" id="PS50054">
    <property type="entry name" value="TYR_PHOSPHATASE_DUAL"/>
    <property type="match status" value="1"/>
</dbReference>
<evidence type="ECO:0000259" key="5">
    <source>
        <dbReference type="PROSITE" id="PS50056"/>
    </source>
</evidence>